<name>A0A3R5WNC3_9FIRM</name>
<protein>
    <submittedName>
        <fullName evidence="5">MarR family transcriptional regulator</fullName>
    </submittedName>
</protein>
<dbReference type="SMART" id="SM00347">
    <property type="entry name" value="HTH_MARR"/>
    <property type="match status" value="1"/>
</dbReference>
<evidence type="ECO:0000256" key="2">
    <source>
        <dbReference type="ARBA" id="ARBA00023125"/>
    </source>
</evidence>
<keyword evidence="1" id="KW-0805">Transcription regulation</keyword>
<dbReference type="Pfam" id="PF12802">
    <property type="entry name" value="MarR_2"/>
    <property type="match status" value="1"/>
</dbReference>
<keyword evidence="3" id="KW-0804">Transcription</keyword>
<evidence type="ECO:0000313" key="6">
    <source>
        <dbReference type="Proteomes" id="UP000283295"/>
    </source>
</evidence>
<evidence type="ECO:0000259" key="4">
    <source>
        <dbReference type="PROSITE" id="PS50995"/>
    </source>
</evidence>
<gene>
    <name evidence="5" type="ORF">DWX94_08690</name>
</gene>
<dbReference type="PANTHER" id="PTHR42756">
    <property type="entry name" value="TRANSCRIPTIONAL REGULATOR, MARR"/>
    <property type="match status" value="1"/>
</dbReference>
<dbReference type="SUPFAM" id="SSF46785">
    <property type="entry name" value="Winged helix' DNA-binding domain"/>
    <property type="match status" value="1"/>
</dbReference>
<comment type="caution">
    <text evidence="5">The sequence shown here is derived from an EMBL/GenBank/DDBJ whole genome shotgun (WGS) entry which is preliminary data.</text>
</comment>
<dbReference type="OrthoDB" id="3232829at2"/>
<dbReference type="Gene3D" id="1.10.10.10">
    <property type="entry name" value="Winged helix-like DNA-binding domain superfamily/Winged helix DNA-binding domain"/>
    <property type="match status" value="1"/>
</dbReference>
<dbReference type="EMBL" id="QRVK01000020">
    <property type="protein sequence ID" value="RGS41418.1"/>
    <property type="molecule type" value="Genomic_DNA"/>
</dbReference>
<accession>A0A3R5WNC3</accession>
<evidence type="ECO:0000256" key="3">
    <source>
        <dbReference type="ARBA" id="ARBA00023163"/>
    </source>
</evidence>
<feature type="domain" description="HTH marR-type" evidence="4">
    <location>
        <begin position="12"/>
        <end position="143"/>
    </location>
</feature>
<dbReference type="AlphaFoldDB" id="A0A3R5WNC3"/>
<reference evidence="5 6" key="1">
    <citation type="submission" date="2018-08" db="EMBL/GenBank/DDBJ databases">
        <title>A genome reference for cultivated species of the human gut microbiota.</title>
        <authorList>
            <person name="Zou Y."/>
            <person name="Xue W."/>
            <person name="Luo G."/>
        </authorList>
    </citation>
    <scope>NUCLEOTIDE SEQUENCE [LARGE SCALE GENOMIC DNA]</scope>
    <source>
        <strain evidence="5 6">AF22-21</strain>
    </source>
</reference>
<evidence type="ECO:0000313" key="5">
    <source>
        <dbReference type="EMBL" id="RGS41418.1"/>
    </source>
</evidence>
<evidence type="ECO:0000256" key="1">
    <source>
        <dbReference type="ARBA" id="ARBA00023015"/>
    </source>
</evidence>
<dbReference type="InterPro" id="IPR000835">
    <property type="entry name" value="HTH_MarR-typ"/>
</dbReference>
<organism evidence="5 6">
    <name type="scientific">Coprococcus eutactus</name>
    <dbReference type="NCBI Taxonomy" id="33043"/>
    <lineage>
        <taxon>Bacteria</taxon>
        <taxon>Bacillati</taxon>
        <taxon>Bacillota</taxon>
        <taxon>Clostridia</taxon>
        <taxon>Lachnospirales</taxon>
        <taxon>Lachnospiraceae</taxon>
        <taxon>Coprococcus</taxon>
    </lineage>
</organism>
<proteinExistence type="predicted"/>
<keyword evidence="2" id="KW-0238">DNA-binding</keyword>
<dbReference type="GO" id="GO:0003700">
    <property type="term" value="F:DNA-binding transcription factor activity"/>
    <property type="evidence" value="ECO:0007669"/>
    <property type="project" value="InterPro"/>
</dbReference>
<dbReference type="PANTHER" id="PTHR42756:SF1">
    <property type="entry name" value="TRANSCRIPTIONAL REPRESSOR OF EMRAB OPERON"/>
    <property type="match status" value="1"/>
</dbReference>
<sequence>MIAYKDSHLQEQLRIFNTLWKAQDDIWQEAARNSGLPETAFWIIYILTIENKAELTQAELCDTWFMPRQTCNSAVKKLESKGLISLTTHKGAGNIKYLSLTENGVSFANKYITPLTNADISSFSSFTDEERELLLSLMQRQLDYLKKGTEGLWK</sequence>
<dbReference type="Proteomes" id="UP000283295">
    <property type="component" value="Unassembled WGS sequence"/>
</dbReference>
<dbReference type="InterPro" id="IPR036388">
    <property type="entry name" value="WH-like_DNA-bd_sf"/>
</dbReference>
<dbReference type="InterPro" id="IPR036390">
    <property type="entry name" value="WH_DNA-bd_sf"/>
</dbReference>
<dbReference type="GO" id="GO:0003677">
    <property type="term" value="F:DNA binding"/>
    <property type="evidence" value="ECO:0007669"/>
    <property type="project" value="UniProtKB-KW"/>
</dbReference>
<dbReference type="PROSITE" id="PS50995">
    <property type="entry name" value="HTH_MARR_2"/>
    <property type="match status" value="1"/>
</dbReference>